<keyword evidence="2" id="KW-1185">Reference proteome</keyword>
<evidence type="ECO:0000313" key="1">
    <source>
        <dbReference type="EMBL" id="KAF3450008.1"/>
    </source>
</evidence>
<gene>
    <name evidence="1" type="ORF">FNV43_RR06087</name>
</gene>
<sequence>MLRTRLLWFGIGFSVSSAAISQFVWRDLLSHRYALSSDMKRKFDDLEGRILNLESVPYHNSNPTTQNKSGAYKRSSLVSEFRKNTRLFRCSWFF</sequence>
<dbReference type="OrthoDB" id="1857675at2759"/>
<protein>
    <submittedName>
        <fullName evidence="1">Uncharacterized protein</fullName>
    </submittedName>
</protein>
<dbReference type="PANTHER" id="PTHR34970:SF5">
    <property type="entry name" value="PROTEIN, PUTATIVE-RELATED"/>
    <property type="match status" value="1"/>
</dbReference>
<comment type="caution">
    <text evidence="1">The sequence shown here is derived from an EMBL/GenBank/DDBJ whole genome shotgun (WGS) entry which is preliminary data.</text>
</comment>
<proteinExistence type="predicted"/>
<name>A0A8K0MLF8_9ROSA</name>
<dbReference type="Proteomes" id="UP000796880">
    <property type="component" value="Unassembled WGS sequence"/>
</dbReference>
<evidence type="ECO:0000313" key="2">
    <source>
        <dbReference type="Proteomes" id="UP000796880"/>
    </source>
</evidence>
<reference evidence="1" key="1">
    <citation type="submission" date="2020-03" db="EMBL/GenBank/DDBJ databases">
        <title>A high-quality chromosome-level genome assembly of a woody plant with both climbing and erect habits, Rhamnella rubrinervis.</title>
        <authorList>
            <person name="Lu Z."/>
            <person name="Yang Y."/>
            <person name="Zhu X."/>
            <person name="Sun Y."/>
        </authorList>
    </citation>
    <scope>NUCLEOTIDE SEQUENCE</scope>
    <source>
        <strain evidence="1">BYM</strain>
        <tissue evidence="1">Leaf</tissue>
    </source>
</reference>
<dbReference type="AlphaFoldDB" id="A0A8K0MLF8"/>
<accession>A0A8K0MLF8</accession>
<dbReference type="EMBL" id="VOIH02000003">
    <property type="protein sequence ID" value="KAF3450008.1"/>
    <property type="molecule type" value="Genomic_DNA"/>
</dbReference>
<organism evidence="1 2">
    <name type="scientific">Rhamnella rubrinervis</name>
    <dbReference type="NCBI Taxonomy" id="2594499"/>
    <lineage>
        <taxon>Eukaryota</taxon>
        <taxon>Viridiplantae</taxon>
        <taxon>Streptophyta</taxon>
        <taxon>Embryophyta</taxon>
        <taxon>Tracheophyta</taxon>
        <taxon>Spermatophyta</taxon>
        <taxon>Magnoliopsida</taxon>
        <taxon>eudicotyledons</taxon>
        <taxon>Gunneridae</taxon>
        <taxon>Pentapetalae</taxon>
        <taxon>rosids</taxon>
        <taxon>fabids</taxon>
        <taxon>Rosales</taxon>
        <taxon>Rhamnaceae</taxon>
        <taxon>rhamnoid group</taxon>
        <taxon>Rhamneae</taxon>
        <taxon>Rhamnella</taxon>
    </lineage>
</organism>
<dbReference type="PANTHER" id="PTHR34970">
    <property type="entry name" value="ABC TRANSPORTER A FAMILY PROTEIN"/>
    <property type="match status" value="1"/>
</dbReference>